<comment type="catalytic activity">
    <reaction evidence="4">
        <text>ATP + H2O = ADP + phosphate + H(+)</text>
        <dbReference type="Rhea" id="RHEA:13065"/>
        <dbReference type="ChEBI" id="CHEBI:15377"/>
        <dbReference type="ChEBI" id="CHEBI:15378"/>
        <dbReference type="ChEBI" id="CHEBI:30616"/>
        <dbReference type="ChEBI" id="CHEBI:43474"/>
        <dbReference type="ChEBI" id="CHEBI:456216"/>
        <dbReference type="EC" id="3.6.4.13"/>
    </reaction>
</comment>
<keyword evidence="2" id="KW-0378">Hydrolase</keyword>
<keyword evidence="3 8" id="KW-0067">ATP-binding</keyword>
<dbReference type="InterPro" id="IPR001650">
    <property type="entry name" value="Helicase_C-like"/>
</dbReference>
<dbReference type="PROSITE" id="PS51194">
    <property type="entry name" value="HELICASE_CTER"/>
    <property type="match status" value="1"/>
</dbReference>
<dbReference type="SUPFAM" id="SSF52540">
    <property type="entry name" value="P-loop containing nucleoside triphosphate hydrolases"/>
    <property type="match status" value="2"/>
</dbReference>
<dbReference type="HOGENOM" id="CLU_001832_5_11_1"/>
<dbReference type="Pfam" id="PF21010">
    <property type="entry name" value="HA2_C"/>
    <property type="match status" value="1"/>
</dbReference>
<dbReference type="Pfam" id="PF07717">
    <property type="entry name" value="OB_NTP_bind"/>
    <property type="match status" value="1"/>
</dbReference>
<keyword evidence="3 8" id="KW-0547">Nucleotide-binding</keyword>
<dbReference type="InterPro" id="IPR027417">
    <property type="entry name" value="P-loop_NTPase"/>
</dbReference>
<dbReference type="Proteomes" id="UP000006757">
    <property type="component" value="Unassembled WGS sequence"/>
</dbReference>
<feature type="compositionally biased region" description="Basic and acidic residues" evidence="5">
    <location>
        <begin position="15"/>
        <end position="33"/>
    </location>
</feature>
<dbReference type="Gene3D" id="1.20.120.1080">
    <property type="match status" value="1"/>
</dbReference>
<dbReference type="InterPro" id="IPR007502">
    <property type="entry name" value="Helicase-assoc_dom"/>
</dbReference>
<dbReference type="GO" id="GO:0003725">
    <property type="term" value="F:double-stranded RNA binding"/>
    <property type="evidence" value="ECO:0007669"/>
    <property type="project" value="TreeGrafter"/>
</dbReference>
<dbReference type="SMART" id="SM00487">
    <property type="entry name" value="DEXDc"/>
    <property type="match status" value="1"/>
</dbReference>
<evidence type="ECO:0000259" key="6">
    <source>
        <dbReference type="PROSITE" id="PS51192"/>
    </source>
</evidence>
<gene>
    <name evidence="8" type="ORF">A1Q2_00600</name>
</gene>
<evidence type="ECO:0000313" key="9">
    <source>
        <dbReference type="Proteomes" id="UP000006757"/>
    </source>
</evidence>
<dbReference type="CDD" id="cd18791">
    <property type="entry name" value="SF2_C_RHA"/>
    <property type="match status" value="1"/>
</dbReference>
<dbReference type="SMART" id="SM00490">
    <property type="entry name" value="HELICc"/>
    <property type="match status" value="1"/>
</dbReference>
<keyword evidence="9" id="KW-1185">Reference proteome</keyword>
<evidence type="ECO:0000256" key="4">
    <source>
        <dbReference type="ARBA" id="ARBA00047984"/>
    </source>
</evidence>
<feature type="compositionally biased region" description="Basic and acidic residues" evidence="5">
    <location>
        <begin position="194"/>
        <end position="221"/>
    </location>
</feature>
<accession>K1VLR6</accession>
<dbReference type="SMART" id="SM00382">
    <property type="entry name" value="AAA"/>
    <property type="match status" value="1"/>
</dbReference>
<dbReference type="GO" id="GO:0045943">
    <property type="term" value="P:positive regulation of transcription by RNA polymerase I"/>
    <property type="evidence" value="ECO:0007669"/>
    <property type="project" value="TreeGrafter"/>
</dbReference>
<evidence type="ECO:0000256" key="1">
    <source>
        <dbReference type="ARBA" id="ARBA00012552"/>
    </source>
</evidence>
<dbReference type="InterPro" id="IPR014001">
    <property type="entry name" value="Helicase_ATP-bd"/>
</dbReference>
<dbReference type="OMA" id="CHENFLH"/>
<dbReference type="EMBL" id="AMBO01000145">
    <property type="protein sequence ID" value="EKD05105.1"/>
    <property type="molecule type" value="Genomic_DNA"/>
</dbReference>
<proteinExistence type="predicted"/>
<keyword evidence="3 8" id="KW-0347">Helicase</keyword>
<reference evidence="8 9" key="1">
    <citation type="journal article" date="2012" name="Eukaryot. Cell">
        <title>Genome sequence of the Trichosporon asahii environmental strain CBS 8904.</title>
        <authorList>
            <person name="Yang R.Y."/>
            <person name="Li H.T."/>
            <person name="Zhu H."/>
            <person name="Zhou G.P."/>
            <person name="Wang M."/>
            <person name="Wang L."/>
        </authorList>
    </citation>
    <scope>NUCLEOTIDE SEQUENCE [LARGE SCALE GENOMIC DNA]</scope>
    <source>
        <strain evidence="8 9">CBS 8904</strain>
    </source>
</reference>
<dbReference type="OrthoDB" id="10253254at2759"/>
<feature type="compositionally biased region" description="Basic residues" evidence="5">
    <location>
        <begin position="34"/>
        <end position="46"/>
    </location>
</feature>
<dbReference type="InterPro" id="IPR003593">
    <property type="entry name" value="AAA+_ATPase"/>
</dbReference>
<dbReference type="PANTHER" id="PTHR18934:SF118">
    <property type="entry name" value="ATP-DEPENDENT RNA HELICASE DHX33"/>
    <property type="match status" value="1"/>
</dbReference>
<protein>
    <recommendedName>
        <fullName evidence="1">RNA helicase</fullName>
        <ecNumber evidence="1">3.6.4.13</ecNumber>
    </recommendedName>
</protein>
<organism evidence="8 9">
    <name type="scientific">Trichosporon asahii var. asahii (strain CBS 8904)</name>
    <name type="common">Yeast</name>
    <dbReference type="NCBI Taxonomy" id="1220162"/>
    <lineage>
        <taxon>Eukaryota</taxon>
        <taxon>Fungi</taxon>
        <taxon>Dikarya</taxon>
        <taxon>Basidiomycota</taxon>
        <taxon>Agaricomycotina</taxon>
        <taxon>Tremellomycetes</taxon>
        <taxon>Trichosporonales</taxon>
        <taxon>Trichosporonaceae</taxon>
        <taxon>Trichosporon</taxon>
    </lineage>
</organism>
<feature type="domain" description="Helicase ATP-binding" evidence="6">
    <location>
        <begin position="78"/>
        <end position="310"/>
    </location>
</feature>
<evidence type="ECO:0000256" key="3">
    <source>
        <dbReference type="ARBA" id="ARBA00022806"/>
    </source>
</evidence>
<name>K1VLR6_TRIAC</name>
<feature type="region of interest" description="Disordered" evidence="5">
    <location>
        <begin position="194"/>
        <end position="230"/>
    </location>
</feature>
<dbReference type="EC" id="3.6.4.13" evidence="1"/>
<feature type="region of interest" description="Disordered" evidence="5">
    <location>
        <begin position="1"/>
        <end position="52"/>
    </location>
</feature>
<dbReference type="InParanoid" id="K1VLR6"/>
<evidence type="ECO:0000313" key="8">
    <source>
        <dbReference type="EMBL" id="EKD05105.1"/>
    </source>
</evidence>
<dbReference type="PROSITE" id="PS51192">
    <property type="entry name" value="HELICASE_ATP_BIND_1"/>
    <property type="match status" value="1"/>
</dbReference>
<sequence>MSKQVNFHSDSEDEVPSKRPRVAEKVEDSTPKDKKSKKKNKKKQGKGKGAPVDLAAQAAELLKTRQSLPFYQDRANILDAILSNDTTVVVGETGCGKSTQLGQLLRREPRALEYFNGKHKGKDGEPSARAPSIAITQPRRLPCISLATRVAAEMGVEVGKEVGYAVRFEDCSSFETKVRFLTEGVLMRELANADGREDKKKSKDDDDEQEAKGKANAKKADAANGGETAAGQDDKLNLLERYDVVVIDEAHERTLNTDFLLGSLKKIQRIRAERAAAGKGRPLKLVIMSATLDPAKFTNFFDHCPSLHVPGRMYDVDTQNVPTPVDDYIESASDAVISIHTRKPSPVGEVLIFMPGSDEIENTVALLRRKAADLGPDADQLQVLPLYSSLPPSAQAKIFAPLPPKTRRIVVATNVAETSLTIPGIAFVIDSGFKKEKEYIYRASGAIEHLRKQAISQASANQRKGRAGREMPGECLRLYTKDFFKKMKVFDTPEIQRCNLSSAILSLIAMNQNPFEFEYIDAPGRDSIVAAFRSLAGLGAIASPTEITPLGREMLKYPLDPEHGRILLAGFEFGCSAEIIDILSLIVSGPVFVERGSDGKESAAQARQKFIARDGDHLTGMNVLRAYLALKEQRAEELADGESSKKEEKGLASWCRDNAVNSKTLAAACKVRAQLRQLAVRHGQTITSCHSELAPISHALLQGLFMNTAVIQADGTYKQTVGSLQVKIHPSSVLAGKKVPAILYDELTITSAIYARNVSAFEQGWLAEVPWFQKAAGGSVARPVERKQV</sequence>
<dbReference type="AlphaFoldDB" id="K1VLR6"/>
<dbReference type="STRING" id="1220162.K1VLR6"/>
<dbReference type="CDD" id="cd17917">
    <property type="entry name" value="DEXHc_RHA-like"/>
    <property type="match status" value="1"/>
</dbReference>
<dbReference type="SMART" id="SM00847">
    <property type="entry name" value="HA2"/>
    <property type="match status" value="1"/>
</dbReference>
<dbReference type="GO" id="GO:0016787">
    <property type="term" value="F:hydrolase activity"/>
    <property type="evidence" value="ECO:0007669"/>
    <property type="project" value="UniProtKB-KW"/>
</dbReference>
<dbReference type="GO" id="GO:0003724">
    <property type="term" value="F:RNA helicase activity"/>
    <property type="evidence" value="ECO:0007669"/>
    <property type="project" value="UniProtKB-EC"/>
</dbReference>
<evidence type="ECO:0000259" key="7">
    <source>
        <dbReference type="PROSITE" id="PS51194"/>
    </source>
</evidence>
<dbReference type="GO" id="GO:0005730">
    <property type="term" value="C:nucleolus"/>
    <property type="evidence" value="ECO:0007669"/>
    <property type="project" value="TreeGrafter"/>
</dbReference>
<feature type="domain" description="Helicase C-terminal" evidence="7">
    <location>
        <begin position="331"/>
        <end position="511"/>
    </location>
</feature>
<evidence type="ECO:0000256" key="5">
    <source>
        <dbReference type="SAM" id="MobiDB-lite"/>
    </source>
</evidence>
<dbReference type="Pfam" id="PF00271">
    <property type="entry name" value="Helicase_C"/>
    <property type="match status" value="1"/>
</dbReference>
<dbReference type="InterPro" id="IPR011709">
    <property type="entry name" value="DEAD-box_helicase_OB_fold"/>
</dbReference>
<dbReference type="Gene3D" id="3.40.50.300">
    <property type="entry name" value="P-loop containing nucleotide triphosphate hydrolases"/>
    <property type="match status" value="2"/>
</dbReference>
<evidence type="ECO:0000256" key="2">
    <source>
        <dbReference type="ARBA" id="ARBA00022801"/>
    </source>
</evidence>
<comment type="caution">
    <text evidence="8">The sequence shown here is derived from an EMBL/GenBank/DDBJ whole genome shotgun (WGS) entry which is preliminary data.</text>
</comment>
<dbReference type="eggNOG" id="KOG0922">
    <property type="taxonomic scope" value="Eukaryota"/>
</dbReference>
<dbReference type="PANTHER" id="PTHR18934">
    <property type="entry name" value="ATP-DEPENDENT RNA HELICASE"/>
    <property type="match status" value="1"/>
</dbReference>